<evidence type="ECO:0000256" key="1">
    <source>
        <dbReference type="SAM" id="Phobius"/>
    </source>
</evidence>
<feature type="transmembrane region" description="Helical" evidence="1">
    <location>
        <begin position="122"/>
        <end position="145"/>
    </location>
</feature>
<protein>
    <recommendedName>
        <fullName evidence="2">DUF6533 domain-containing protein</fullName>
    </recommendedName>
</protein>
<keyword evidence="1" id="KW-0472">Membrane</keyword>
<keyword evidence="1" id="KW-0812">Transmembrane</keyword>
<dbReference type="Pfam" id="PF20151">
    <property type="entry name" value="DUF6533"/>
    <property type="match status" value="1"/>
</dbReference>
<sequence length="335" mass="37829">MEDPVRFIPQQWGATMVNRSSLASLAFLVWDILITLDDEIRCIWSKPNRFWTKWLFLFVRYFAVAIQVATLFVGTEIAVELHYAYHSCVSWYIFQEVSTQILIISVELILMIRVHALYDRNYIITAILFALFLVENITMIITLVHVVPGVQFDEACVVLHTPGSLIYFGVAYVAFETILFGLTLVKFVQAVRRGWGRTPVVTVLMRDGTWAFALVFVVVVINGLFYIGLDGSISAVAYAFVPIVSLMPFPTHIIYLIRWILSLESFAGCHLILNLQTLDHPDPRSTTTMSSHIEFSTNLEAHTTGTGTFRAMSDRPLPPRGPTRGGVFSFLHDSG</sequence>
<feature type="non-terminal residue" evidence="3">
    <location>
        <position position="335"/>
    </location>
</feature>
<dbReference type="AlphaFoldDB" id="A0A4Y9ZRV6"/>
<dbReference type="Proteomes" id="UP000298061">
    <property type="component" value="Unassembled WGS sequence"/>
</dbReference>
<feature type="domain" description="DUF6533" evidence="2">
    <location>
        <begin position="21"/>
        <end position="64"/>
    </location>
</feature>
<keyword evidence="4" id="KW-1185">Reference proteome</keyword>
<dbReference type="STRING" id="135208.A0A4Y9ZRV6"/>
<feature type="transmembrane region" description="Helical" evidence="1">
    <location>
        <begin position="209"/>
        <end position="229"/>
    </location>
</feature>
<organism evidence="3 4">
    <name type="scientific">Hericium alpestre</name>
    <dbReference type="NCBI Taxonomy" id="135208"/>
    <lineage>
        <taxon>Eukaryota</taxon>
        <taxon>Fungi</taxon>
        <taxon>Dikarya</taxon>
        <taxon>Basidiomycota</taxon>
        <taxon>Agaricomycotina</taxon>
        <taxon>Agaricomycetes</taxon>
        <taxon>Russulales</taxon>
        <taxon>Hericiaceae</taxon>
        <taxon>Hericium</taxon>
    </lineage>
</organism>
<name>A0A4Y9ZRV6_9AGAM</name>
<feature type="transmembrane region" description="Helical" evidence="1">
    <location>
        <begin position="235"/>
        <end position="257"/>
    </location>
</feature>
<keyword evidence="1" id="KW-1133">Transmembrane helix</keyword>
<feature type="transmembrane region" description="Helical" evidence="1">
    <location>
        <begin position="165"/>
        <end position="188"/>
    </location>
</feature>
<evidence type="ECO:0000313" key="3">
    <source>
        <dbReference type="EMBL" id="TFY77004.1"/>
    </source>
</evidence>
<feature type="transmembrane region" description="Helical" evidence="1">
    <location>
        <begin position="57"/>
        <end position="79"/>
    </location>
</feature>
<proteinExistence type="predicted"/>
<evidence type="ECO:0000259" key="2">
    <source>
        <dbReference type="Pfam" id="PF20151"/>
    </source>
</evidence>
<reference evidence="3 4" key="1">
    <citation type="submission" date="2019-02" db="EMBL/GenBank/DDBJ databases">
        <title>Genome sequencing of the rare red list fungi Hericium alpestre (H. flagellum).</title>
        <authorList>
            <person name="Buettner E."/>
            <person name="Kellner H."/>
        </authorList>
    </citation>
    <scope>NUCLEOTIDE SEQUENCE [LARGE SCALE GENOMIC DNA]</scope>
    <source>
        <strain evidence="3 4">DSM 108284</strain>
    </source>
</reference>
<comment type="caution">
    <text evidence="3">The sequence shown here is derived from an EMBL/GenBank/DDBJ whole genome shotgun (WGS) entry which is preliminary data.</text>
</comment>
<gene>
    <name evidence="3" type="ORF">EWM64_g7007</name>
</gene>
<dbReference type="EMBL" id="SFCI01001029">
    <property type="protein sequence ID" value="TFY77004.1"/>
    <property type="molecule type" value="Genomic_DNA"/>
</dbReference>
<dbReference type="InterPro" id="IPR045340">
    <property type="entry name" value="DUF6533"/>
</dbReference>
<dbReference type="OrthoDB" id="2637653at2759"/>
<feature type="transmembrane region" description="Helical" evidence="1">
    <location>
        <begin position="91"/>
        <end position="110"/>
    </location>
</feature>
<accession>A0A4Y9ZRV6</accession>
<evidence type="ECO:0000313" key="4">
    <source>
        <dbReference type="Proteomes" id="UP000298061"/>
    </source>
</evidence>